<dbReference type="AlphaFoldDB" id="A0A445MS16"/>
<dbReference type="GO" id="GO:0016301">
    <property type="term" value="F:kinase activity"/>
    <property type="evidence" value="ECO:0007669"/>
    <property type="project" value="UniProtKB-KW"/>
</dbReference>
<protein>
    <submittedName>
        <fullName evidence="1">Lipopolysaccharide kinase</fullName>
    </submittedName>
</protein>
<proteinExistence type="predicted"/>
<dbReference type="Pfam" id="PF06293">
    <property type="entry name" value="Kdo"/>
    <property type="match status" value="1"/>
</dbReference>
<gene>
    <name evidence="1" type="ORF">PITCH_A1260069</name>
</gene>
<evidence type="ECO:0000313" key="1">
    <source>
        <dbReference type="EMBL" id="SPD72246.1"/>
    </source>
</evidence>
<name>A0A445MS16_9BACT</name>
<organism evidence="1">
    <name type="scientific">uncultured Desulfobacterium sp</name>
    <dbReference type="NCBI Taxonomy" id="201089"/>
    <lineage>
        <taxon>Bacteria</taxon>
        <taxon>Pseudomonadati</taxon>
        <taxon>Thermodesulfobacteriota</taxon>
        <taxon>Desulfobacteria</taxon>
        <taxon>Desulfobacterales</taxon>
        <taxon>Desulfobacteriaceae</taxon>
        <taxon>Desulfobacterium</taxon>
        <taxon>environmental samples</taxon>
    </lineage>
</organism>
<keyword evidence="1" id="KW-0418">Kinase</keyword>
<sequence>MMNWRTEQDGNCSSPIRYIEEGCLIINQDYVNFFDSIGIDNFDSIWGLKGGTIVKNIRQRSVIRITLHDQDRERIFYLKRHKPEFMCFRRLIGLLFSNRAFSQGKKEFHNICDFRKNGLPTVAAVAAGEKRFRHFWFKSFVITEDFSPYISLEKILREMPGFFGGPDGDIRKKTMLTDVATLARKMHQSGFNHLDFNATHILLYYEKGSDIPKTALFDLQRVDRKKLFRFRWVIKSLARLNYTLPADIFTAADRLDLIKSYKCREDLNVFDRIQWFWIKRKTARIQGHVLKKRLRRQAVKVETVG</sequence>
<dbReference type="EMBL" id="OJIN01000031">
    <property type="protein sequence ID" value="SPD72246.1"/>
    <property type="molecule type" value="Genomic_DNA"/>
</dbReference>
<keyword evidence="1" id="KW-0808">Transferase</keyword>
<reference evidence="1" key="1">
    <citation type="submission" date="2018-01" db="EMBL/GenBank/DDBJ databases">
        <authorList>
            <person name="Regsiter A."/>
            <person name="William W."/>
        </authorList>
    </citation>
    <scope>NUCLEOTIDE SEQUENCE</scope>
    <source>
        <strain evidence="1">TRIP AH-1</strain>
    </source>
</reference>
<accession>A0A445MS16</accession>